<gene>
    <name evidence="2" type="ORF">BCR44DRAFT_47391</name>
</gene>
<accession>A0A1Y2HUD1</accession>
<evidence type="ECO:0000256" key="1">
    <source>
        <dbReference type="SAM" id="MobiDB-lite"/>
    </source>
</evidence>
<keyword evidence="3" id="KW-1185">Reference proteome</keyword>
<dbReference type="EMBL" id="MCFL01000009">
    <property type="protein sequence ID" value="ORZ38200.1"/>
    <property type="molecule type" value="Genomic_DNA"/>
</dbReference>
<feature type="region of interest" description="Disordered" evidence="1">
    <location>
        <begin position="182"/>
        <end position="218"/>
    </location>
</feature>
<name>A0A1Y2HUD1_9FUNG</name>
<proteinExistence type="predicted"/>
<evidence type="ECO:0000313" key="2">
    <source>
        <dbReference type="EMBL" id="ORZ38200.1"/>
    </source>
</evidence>
<feature type="compositionally biased region" description="Low complexity" evidence="1">
    <location>
        <begin position="261"/>
        <end position="281"/>
    </location>
</feature>
<dbReference type="AlphaFoldDB" id="A0A1Y2HUD1"/>
<comment type="caution">
    <text evidence="2">The sequence shown here is derived from an EMBL/GenBank/DDBJ whole genome shotgun (WGS) entry which is preliminary data.</text>
</comment>
<organism evidence="2 3">
    <name type="scientific">Catenaria anguillulae PL171</name>
    <dbReference type="NCBI Taxonomy" id="765915"/>
    <lineage>
        <taxon>Eukaryota</taxon>
        <taxon>Fungi</taxon>
        <taxon>Fungi incertae sedis</taxon>
        <taxon>Blastocladiomycota</taxon>
        <taxon>Blastocladiomycetes</taxon>
        <taxon>Blastocladiales</taxon>
        <taxon>Catenariaceae</taxon>
        <taxon>Catenaria</taxon>
    </lineage>
</organism>
<protein>
    <submittedName>
        <fullName evidence="2">Uncharacterized protein</fullName>
    </submittedName>
</protein>
<feature type="compositionally biased region" description="Acidic residues" evidence="1">
    <location>
        <begin position="208"/>
        <end position="218"/>
    </location>
</feature>
<dbReference type="Proteomes" id="UP000193411">
    <property type="component" value="Unassembled WGS sequence"/>
</dbReference>
<evidence type="ECO:0000313" key="3">
    <source>
        <dbReference type="Proteomes" id="UP000193411"/>
    </source>
</evidence>
<sequence>MSNRTRIATGTVALVIVLSIAVFRKWSIPHNARMKQVVTSLMKWVRAFIARRIGSRATESILQQSSATLSATSTALDRSNRLLTSNQDKLQFVLTVLARYQLDHEKLLNQVEKWHTATCEQLDRLQAVVGEQAQTISTITRTISAMEMDSAAKKAVIGKLEVSVNMLERQLSDQSRLVVELNGGSNGSVSPIKKPYQETNRTDSGLLDSDDQDRDGDDVASIKSQCFVSDTASIHSRNHSRAYTPTSLIFGTEQGTPRRMPSSAASSLKSSPIKSSSPFTSPGGGGGSLLIPKQANNNASRLVAGASLASTTVVATHAAASATRTRP</sequence>
<feature type="region of interest" description="Disordered" evidence="1">
    <location>
        <begin position="248"/>
        <end position="293"/>
    </location>
</feature>
<reference evidence="2 3" key="1">
    <citation type="submission" date="2016-07" db="EMBL/GenBank/DDBJ databases">
        <title>Pervasive Adenine N6-methylation of Active Genes in Fungi.</title>
        <authorList>
            <consortium name="DOE Joint Genome Institute"/>
            <person name="Mondo S.J."/>
            <person name="Dannebaum R.O."/>
            <person name="Kuo R.C."/>
            <person name="Labutti K."/>
            <person name="Haridas S."/>
            <person name="Kuo A."/>
            <person name="Salamov A."/>
            <person name="Ahrendt S.R."/>
            <person name="Lipzen A."/>
            <person name="Sullivan W."/>
            <person name="Andreopoulos W.B."/>
            <person name="Clum A."/>
            <person name="Lindquist E."/>
            <person name="Daum C."/>
            <person name="Ramamoorthy G.K."/>
            <person name="Gryganskyi A."/>
            <person name="Culley D."/>
            <person name="Magnuson J.K."/>
            <person name="James T.Y."/>
            <person name="O'Malley M.A."/>
            <person name="Stajich J.E."/>
            <person name="Spatafora J.W."/>
            <person name="Visel A."/>
            <person name="Grigoriev I.V."/>
        </authorList>
    </citation>
    <scope>NUCLEOTIDE SEQUENCE [LARGE SCALE GENOMIC DNA]</scope>
    <source>
        <strain evidence="2 3">PL171</strain>
    </source>
</reference>